<keyword evidence="1" id="KW-0812">Transmembrane</keyword>
<feature type="transmembrane region" description="Helical" evidence="1">
    <location>
        <begin position="40"/>
        <end position="57"/>
    </location>
</feature>
<comment type="caution">
    <text evidence="2">The sequence shown here is derived from an EMBL/GenBank/DDBJ whole genome shotgun (WGS) entry which is preliminary data.</text>
</comment>
<evidence type="ECO:0000256" key="1">
    <source>
        <dbReference type="SAM" id="Phobius"/>
    </source>
</evidence>
<evidence type="ECO:0000313" key="2">
    <source>
        <dbReference type="EMBL" id="MFC3032864.1"/>
    </source>
</evidence>
<reference evidence="3" key="1">
    <citation type="journal article" date="2019" name="Int. J. Syst. Evol. Microbiol.">
        <title>The Global Catalogue of Microorganisms (GCM) 10K type strain sequencing project: providing services to taxonomists for standard genome sequencing and annotation.</title>
        <authorList>
            <consortium name="The Broad Institute Genomics Platform"/>
            <consortium name="The Broad Institute Genome Sequencing Center for Infectious Disease"/>
            <person name="Wu L."/>
            <person name="Ma J."/>
        </authorList>
    </citation>
    <scope>NUCLEOTIDE SEQUENCE [LARGE SCALE GENOMIC DNA]</scope>
    <source>
        <strain evidence="3">KCTC 42730</strain>
    </source>
</reference>
<dbReference type="InterPro" id="IPR010718">
    <property type="entry name" value="DUF1294"/>
</dbReference>
<protein>
    <submittedName>
        <fullName evidence="2">DUF1294 domain-containing protein</fullName>
    </submittedName>
</protein>
<dbReference type="EMBL" id="JBHRSD010000015">
    <property type="protein sequence ID" value="MFC3032864.1"/>
    <property type="molecule type" value="Genomic_DNA"/>
</dbReference>
<feature type="transmembrane region" description="Helical" evidence="1">
    <location>
        <begin position="12"/>
        <end position="34"/>
    </location>
</feature>
<accession>A0ABV7CJN7</accession>
<dbReference type="RefSeq" id="WP_377123777.1">
    <property type="nucleotide sequence ID" value="NZ_JBHRSD010000015.1"/>
</dbReference>
<evidence type="ECO:0000313" key="3">
    <source>
        <dbReference type="Proteomes" id="UP001595453"/>
    </source>
</evidence>
<proteinExistence type="predicted"/>
<keyword evidence="1" id="KW-1133">Transmembrane helix</keyword>
<organism evidence="2 3">
    <name type="scientific">Pseudoalteromonas fenneropenaei</name>
    <dbReference type="NCBI Taxonomy" id="1737459"/>
    <lineage>
        <taxon>Bacteria</taxon>
        <taxon>Pseudomonadati</taxon>
        <taxon>Pseudomonadota</taxon>
        <taxon>Gammaproteobacteria</taxon>
        <taxon>Alteromonadales</taxon>
        <taxon>Pseudoalteromonadaceae</taxon>
        <taxon>Pseudoalteromonas</taxon>
    </lineage>
</organism>
<keyword evidence="3" id="KW-1185">Reference proteome</keyword>
<dbReference type="Proteomes" id="UP001595453">
    <property type="component" value="Unassembled WGS sequence"/>
</dbReference>
<keyword evidence="1" id="KW-0472">Membrane</keyword>
<dbReference type="Pfam" id="PF06961">
    <property type="entry name" value="DUF1294"/>
    <property type="match status" value="1"/>
</dbReference>
<sequence>MAIAHSTERFWLVKMVKGLQGVAALWVWGIGLYFNTYLNQYIVLLLLLMTVLTLLLFWFDKRRASQPNANRISERTLLLWGALSLNIGIYIGRAWFKHKTVSLGFNLKLLLSQLLLAGVAGLLLYYKQI</sequence>
<feature type="transmembrane region" description="Helical" evidence="1">
    <location>
        <begin position="108"/>
        <end position="126"/>
    </location>
</feature>
<feature type="transmembrane region" description="Helical" evidence="1">
    <location>
        <begin position="77"/>
        <end position="96"/>
    </location>
</feature>
<name>A0ABV7CJN7_9GAMM</name>
<gene>
    <name evidence="2" type="ORF">ACFOEE_10065</name>
</gene>